<comment type="caution">
    <text evidence="1">The sequence shown here is derived from an EMBL/GenBank/DDBJ whole genome shotgun (WGS) entry which is preliminary data.</text>
</comment>
<dbReference type="InterPro" id="IPR016024">
    <property type="entry name" value="ARM-type_fold"/>
</dbReference>
<dbReference type="OrthoDB" id="2019943at2759"/>
<dbReference type="Proteomes" id="UP000447434">
    <property type="component" value="Chromosome 24"/>
</dbReference>
<dbReference type="GO" id="GO:0042138">
    <property type="term" value="P:meiotic DNA double-strand break formation"/>
    <property type="evidence" value="ECO:0007669"/>
    <property type="project" value="InterPro"/>
</dbReference>
<evidence type="ECO:0000313" key="2">
    <source>
        <dbReference type="Proteomes" id="UP000447434"/>
    </source>
</evidence>
<dbReference type="InterPro" id="IPR044968">
    <property type="entry name" value="PRD1"/>
</dbReference>
<dbReference type="EMBL" id="WOCE01000024">
    <property type="protein sequence ID" value="KAE9585744.1"/>
    <property type="molecule type" value="Genomic_DNA"/>
</dbReference>
<reference evidence="2" key="1">
    <citation type="journal article" date="2020" name="Nat. Commun.">
        <title>Genome sequence of the cluster root forming white lupin.</title>
        <authorList>
            <person name="Hufnagel B."/>
            <person name="Marques A."/>
            <person name="Soriano A."/>
            <person name="Marques L."/>
            <person name="Divol F."/>
            <person name="Doumas P."/>
            <person name="Sallet E."/>
            <person name="Mancinotti D."/>
            <person name="Carrere S."/>
            <person name="Marande W."/>
            <person name="Arribat S."/>
            <person name="Keller J."/>
            <person name="Huneau C."/>
            <person name="Blein T."/>
            <person name="Aime D."/>
            <person name="Laguerre M."/>
            <person name="Taylor J."/>
            <person name="Schubert V."/>
            <person name="Nelson M."/>
            <person name="Geu-Flores F."/>
            <person name="Crespi M."/>
            <person name="Gallardo-Guerrero K."/>
            <person name="Delaux P.-M."/>
            <person name="Salse J."/>
            <person name="Berges H."/>
            <person name="Guyot R."/>
            <person name="Gouzy J."/>
            <person name="Peret B."/>
        </authorList>
    </citation>
    <scope>NUCLEOTIDE SEQUENCE [LARGE SCALE GENOMIC DNA]</scope>
    <source>
        <strain evidence="2">cv. Amiga</strain>
    </source>
</reference>
<evidence type="ECO:0008006" key="3">
    <source>
        <dbReference type="Google" id="ProtNLM"/>
    </source>
</evidence>
<name>A0A6A4NE66_LUPAL</name>
<dbReference type="PANTHER" id="PTHR36379">
    <property type="entry name" value="PROTEIN PRD1"/>
    <property type="match status" value="1"/>
</dbReference>
<proteinExistence type="predicted"/>
<dbReference type="PANTHER" id="PTHR36379:SF1">
    <property type="entry name" value="PUTATIVE RECOMBINATION INITIATION DEFECT 1-RELATED"/>
    <property type="match status" value="1"/>
</dbReference>
<dbReference type="SUPFAM" id="SSF48371">
    <property type="entry name" value="ARM repeat"/>
    <property type="match status" value="1"/>
</dbReference>
<organism evidence="1 2">
    <name type="scientific">Lupinus albus</name>
    <name type="common">White lupine</name>
    <name type="synonym">Lupinus termis</name>
    <dbReference type="NCBI Taxonomy" id="3870"/>
    <lineage>
        <taxon>Eukaryota</taxon>
        <taxon>Viridiplantae</taxon>
        <taxon>Streptophyta</taxon>
        <taxon>Embryophyta</taxon>
        <taxon>Tracheophyta</taxon>
        <taxon>Spermatophyta</taxon>
        <taxon>Magnoliopsida</taxon>
        <taxon>eudicotyledons</taxon>
        <taxon>Gunneridae</taxon>
        <taxon>Pentapetalae</taxon>
        <taxon>rosids</taxon>
        <taxon>fabids</taxon>
        <taxon>Fabales</taxon>
        <taxon>Fabaceae</taxon>
        <taxon>Papilionoideae</taxon>
        <taxon>50 kb inversion clade</taxon>
        <taxon>genistoids sensu lato</taxon>
        <taxon>core genistoids</taxon>
        <taxon>Genisteae</taxon>
        <taxon>Lupinus</taxon>
    </lineage>
</organism>
<sequence length="1141" mass="127675">MYCMLLTSKFISDIIISPVLYQCSEEIRGEILFVLYKVSILQSTSVEGDGSDILIPFCPKLLYLLGDVLMKTQNDDVRSNCIALLTMLARRHLLREACEYDGTYMFSSGGVNSQEFEDGTKGPLVNLFAEAIKGPLLSSESDVQIGALDFLFHYLSSEGTSDSQIRVMVEENIADYVFEIVRLSGYKDPAVKMCLQVLDLLSIAEDAFKLRLVVGFSTLISVLRYVAEVPFHPVQCETLKLIYECVSKCPGTVSTSQLEELVLVLTRMLRKYSDGEMGMLPETFIIACSIVAALIRSPSCNGAALDLSKSIEEAMKHATSACLYASERNINQLLQCLYLLKEAFEYSHDGSSTDSSKLELRSCILDICRTHLLPWLVTGIDEMEEEIVLGLLETFHSILLLQSSTSFAETLISSCWFSFSYGCLGLFTGDRMKYRIYLLLSSLMDSLLGNDSGKSIRDAALHLPSDPGDLLFLLGQRSPNSLDLLSCQSSVLLIMYTSSLYNERLADEKLVLASLEQYILLNSSDFQYPTTDNLKVTRLVNLYSLLRGLGQMGYQFHYSREAEEIVFHLINNDEWDLLSARIHTVSLKWLFQQESITNSLCHQMLKFCRSCNLLGTDITLGNNFQTVNDRTLAELVSTEDNYGARIFVCLLEQLFKNEGQEHDTISVLNHMATMVSICPTASDQLCLRGIATAIRTWCYSSNPFSKTSFMSILVLVYNILSSVHPETLSADQSWGTVTMKMMDYTISPKNMDNSSHEFLFVIGILSLILHLSISTALEEASKQILFNTSLISAVNTIVCAVSSAGPVLVDHDEGTSTAKPLIFVLLLDYFAIKRYASSQHLHAILPGFVDWQNFLVSTNPAEPLSFIGIRCHDLCRLLHFGSPVIKLIASYSLLELFNRISDQINSKHEELKCTVGYLRSIMSILEGLVFYSDLRVATNCALCLSILIGWEKVAKETNLIGKRSWCRLIMEEMTVSLATPALASQSFINSQRPAIHVAIAVLKLHKIPLWVRSVFTHSCISGILHNLAATDLSSEILVLFRELLKSEFLNSEQIATINAMLQECRKCIYSHNVQEGLPNDPIKKVHTTPYDLGEICSYLIDLISSETYLDKDTWGFHTSSKKRLLEEIEAFFSTLTVDDDS</sequence>
<accession>A0A6A4NE66</accession>
<protein>
    <recommendedName>
        <fullName evidence="3">Armadillo-like helical protein</fullName>
    </recommendedName>
</protein>
<gene>
    <name evidence="1" type="ORF">Lalb_Chr24g0394531</name>
</gene>
<keyword evidence="2" id="KW-1185">Reference proteome</keyword>
<evidence type="ECO:0000313" key="1">
    <source>
        <dbReference type="EMBL" id="KAE9585744.1"/>
    </source>
</evidence>
<dbReference type="AlphaFoldDB" id="A0A6A4NE66"/>